<evidence type="ECO:0000313" key="4">
    <source>
        <dbReference type="EMBL" id="KAJ1688100.1"/>
    </source>
</evidence>
<dbReference type="GO" id="GO:0005634">
    <property type="term" value="C:nucleus"/>
    <property type="evidence" value="ECO:0007669"/>
    <property type="project" value="UniProtKB-SubCell"/>
</dbReference>
<sequence>MSNREEELQYEYSSSISGDSDVESCSSDSENDATSNRNQPSDSGKLDSSGPIYDFSALLSQLPDSNKRGLSKYYDGKSQSFTSLFDVKCVEDLPKKQSPYKRKIKPSKSYADGLSDKDQDAVCNYNPNNNGIAKNSSRGSCGNLLARNINNSRSNLLCRPPPIPLNKNSSRLS</sequence>
<name>A0A9Q0C6J6_9POAL</name>
<evidence type="ECO:0000313" key="5">
    <source>
        <dbReference type="Proteomes" id="UP001151287"/>
    </source>
</evidence>
<protein>
    <submittedName>
        <fullName evidence="4">Uncharacterized protein</fullName>
    </submittedName>
</protein>
<feature type="compositionally biased region" description="Polar residues" evidence="3">
    <location>
        <begin position="32"/>
        <end position="42"/>
    </location>
</feature>
<comment type="caution">
    <text evidence="4">The sequence shown here is derived from an EMBL/GenBank/DDBJ whole genome shotgun (WGS) entry which is preliminary data.</text>
</comment>
<evidence type="ECO:0000256" key="1">
    <source>
        <dbReference type="ARBA" id="ARBA00004123"/>
    </source>
</evidence>
<accession>A0A9Q0C6J6</accession>
<dbReference type="OrthoDB" id="1938584at2759"/>
<comment type="subcellular location">
    <subcellularLocation>
        <location evidence="1">Nucleus</location>
    </subcellularLocation>
</comment>
<dbReference type="AlphaFoldDB" id="A0A9Q0C6J6"/>
<dbReference type="PANTHER" id="PTHR33172:SF99">
    <property type="entry name" value="COLD INDUCED PROTEIN-LIKE"/>
    <property type="match status" value="1"/>
</dbReference>
<feature type="region of interest" description="Disordered" evidence="3">
    <location>
        <begin position="1"/>
        <end position="50"/>
    </location>
</feature>
<keyword evidence="5" id="KW-1185">Reference proteome</keyword>
<organism evidence="4 5">
    <name type="scientific">Rhynchospora breviuscula</name>
    <dbReference type="NCBI Taxonomy" id="2022672"/>
    <lineage>
        <taxon>Eukaryota</taxon>
        <taxon>Viridiplantae</taxon>
        <taxon>Streptophyta</taxon>
        <taxon>Embryophyta</taxon>
        <taxon>Tracheophyta</taxon>
        <taxon>Spermatophyta</taxon>
        <taxon>Magnoliopsida</taxon>
        <taxon>Liliopsida</taxon>
        <taxon>Poales</taxon>
        <taxon>Cyperaceae</taxon>
        <taxon>Cyperoideae</taxon>
        <taxon>Rhynchosporeae</taxon>
        <taxon>Rhynchospora</taxon>
    </lineage>
</organism>
<feature type="region of interest" description="Disordered" evidence="3">
    <location>
        <begin position="96"/>
        <end position="117"/>
    </location>
</feature>
<reference evidence="4" key="1">
    <citation type="journal article" date="2022" name="Cell">
        <title>Repeat-based holocentromeres influence genome architecture and karyotype evolution.</title>
        <authorList>
            <person name="Hofstatter P.G."/>
            <person name="Thangavel G."/>
            <person name="Lux T."/>
            <person name="Neumann P."/>
            <person name="Vondrak T."/>
            <person name="Novak P."/>
            <person name="Zhang M."/>
            <person name="Costa L."/>
            <person name="Castellani M."/>
            <person name="Scott A."/>
            <person name="Toegelov H."/>
            <person name="Fuchs J."/>
            <person name="Mata-Sucre Y."/>
            <person name="Dias Y."/>
            <person name="Vanzela A.L.L."/>
            <person name="Huettel B."/>
            <person name="Almeida C.C.S."/>
            <person name="Simkova H."/>
            <person name="Souza G."/>
            <person name="Pedrosa-Harand A."/>
            <person name="Macas J."/>
            <person name="Mayer K.F.X."/>
            <person name="Houben A."/>
            <person name="Marques A."/>
        </authorList>
    </citation>
    <scope>NUCLEOTIDE SEQUENCE</scope>
    <source>
        <strain evidence="4">RhyBre1mFocal</strain>
    </source>
</reference>
<dbReference type="GO" id="GO:0006950">
    <property type="term" value="P:response to stress"/>
    <property type="evidence" value="ECO:0007669"/>
    <property type="project" value="UniProtKB-ARBA"/>
</dbReference>
<evidence type="ECO:0000256" key="2">
    <source>
        <dbReference type="ARBA" id="ARBA00023242"/>
    </source>
</evidence>
<dbReference type="Proteomes" id="UP001151287">
    <property type="component" value="Unassembled WGS sequence"/>
</dbReference>
<dbReference type="PANTHER" id="PTHR33172">
    <property type="entry name" value="OS08G0516900 PROTEIN"/>
    <property type="match status" value="1"/>
</dbReference>
<evidence type="ECO:0000256" key="3">
    <source>
        <dbReference type="SAM" id="MobiDB-lite"/>
    </source>
</evidence>
<proteinExistence type="predicted"/>
<keyword evidence="2" id="KW-0539">Nucleus</keyword>
<gene>
    <name evidence="4" type="ORF">LUZ63_019490</name>
</gene>
<dbReference type="InterPro" id="IPR051992">
    <property type="entry name" value="OxStress_Response_Reg"/>
</dbReference>
<feature type="compositionally biased region" description="Low complexity" evidence="3">
    <location>
        <begin position="11"/>
        <end position="28"/>
    </location>
</feature>
<dbReference type="EMBL" id="JAMQYH010000005">
    <property type="protein sequence ID" value="KAJ1688100.1"/>
    <property type="molecule type" value="Genomic_DNA"/>
</dbReference>